<evidence type="ECO:0000313" key="5">
    <source>
        <dbReference type="EMBL" id="QLG50190.1"/>
    </source>
</evidence>
<dbReference type="InterPro" id="IPR013324">
    <property type="entry name" value="RNA_pol_sigma_r3/r4-like"/>
</dbReference>
<dbReference type="PANTHER" id="PTHR34236:SF1">
    <property type="entry name" value="DIMETHYL SULFOXIDE REDUCTASE TRANSCRIPTIONAL ACTIVATOR"/>
    <property type="match status" value="1"/>
</dbReference>
<feature type="domain" description="HTH bat-type" evidence="3">
    <location>
        <begin position="170"/>
        <end position="222"/>
    </location>
</feature>
<organism evidence="5 6">
    <name type="scientific">Natrinema halophilum</name>
    <dbReference type="NCBI Taxonomy" id="1699371"/>
    <lineage>
        <taxon>Archaea</taxon>
        <taxon>Methanobacteriati</taxon>
        <taxon>Methanobacteriota</taxon>
        <taxon>Stenosarchaea group</taxon>
        <taxon>Halobacteria</taxon>
        <taxon>Halobacteriales</taxon>
        <taxon>Natrialbaceae</taxon>
        <taxon>Natrinema</taxon>
    </lineage>
</organism>
<dbReference type="PANTHER" id="PTHR34236">
    <property type="entry name" value="DIMETHYL SULFOXIDE REDUCTASE TRANSCRIPTIONAL ACTIVATOR"/>
    <property type="match status" value="1"/>
</dbReference>
<dbReference type="InterPro" id="IPR007050">
    <property type="entry name" value="HTH_bacterioopsin"/>
</dbReference>
<evidence type="ECO:0000256" key="1">
    <source>
        <dbReference type="ARBA" id="ARBA00023015"/>
    </source>
</evidence>
<dbReference type="RefSeq" id="WP_179262456.1">
    <property type="nucleotide sequence ID" value="NZ_CP058601.1"/>
</dbReference>
<dbReference type="EMBL" id="CP058601">
    <property type="protein sequence ID" value="QLG50190.1"/>
    <property type="molecule type" value="Genomic_DNA"/>
</dbReference>
<proteinExistence type="predicted"/>
<name>A0A7D5GLT6_9EURY</name>
<protein>
    <submittedName>
        <fullName evidence="5">Helix-turn-helix domain-containing protein</fullName>
    </submittedName>
</protein>
<evidence type="ECO:0000256" key="2">
    <source>
        <dbReference type="ARBA" id="ARBA00023163"/>
    </source>
</evidence>
<evidence type="ECO:0000259" key="4">
    <source>
        <dbReference type="Pfam" id="PF15915"/>
    </source>
</evidence>
<dbReference type="AlphaFoldDB" id="A0A7D5GLT6"/>
<dbReference type="Pfam" id="PF15915">
    <property type="entry name" value="BAT"/>
    <property type="match status" value="1"/>
</dbReference>
<gene>
    <name evidence="5" type="ORF">HYG82_15675</name>
</gene>
<dbReference type="InterPro" id="IPR031803">
    <property type="entry name" value="BAT_GAF/HTH-assoc"/>
</dbReference>
<dbReference type="GeneID" id="56034760"/>
<reference evidence="5 6" key="1">
    <citation type="submission" date="2020-07" db="EMBL/GenBank/DDBJ databases">
        <authorList>
            <person name="Cui H."/>
        </authorList>
    </citation>
    <scope>NUCLEOTIDE SEQUENCE [LARGE SCALE GENOMIC DNA]</scope>
    <source>
        <strain evidence="5 6">YPL8</strain>
    </source>
</reference>
<dbReference type="Proteomes" id="UP000509241">
    <property type="component" value="Chromosome"/>
</dbReference>
<dbReference type="Pfam" id="PF04967">
    <property type="entry name" value="HTH_10"/>
    <property type="match status" value="1"/>
</dbReference>
<dbReference type="Gene3D" id="1.10.10.10">
    <property type="entry name" value="Winged helix-like DNA-binding domain superfamily/Winged helix DNA-binding domain"/>
    <property type="match status" value="1"/>
</dbReference>
<keyword evidence="1" id="KW-0805">Transcription regulation</keyword>
<evidence type="ECO:0000313" key="6">
    <source>
        <dbReference type="Proteomes" id="UP000509241"/>
    </source>
</evidence>
<feature type="domain" description="Bacterioopsin transcriptional activator GAF and HTH associated" evidence="4">
    <location>
        <begin position="38"/>
        <end position="169"/>
    </location>
</feature>
<sequence length="230" mass="25735">MLSVIGDGLDGTGSTTMSLVVEYQINGPPITLPQAAAVVPESTLEIQNWHLDGGEIIWYVWATGDDASRITAAFTDVPNVVDVGVINELDDRGLFWVVMDLTLDEPPDDLCKQGTIIDARIRPDCLQFTSRVSGREYLRDVWEYFRSNDIDVTVLRLRQATETNEPRDQLTDAQFEALSTAYEMGYFDESERVTQADIAEELGISCSSVSARLRRAQHRLLEEQLFQSLG</sequence>
<keyword evidence="6" id="KW-1185">Reference proteome</keyword>
<dbReference type="SUPFAM" id="SSF88659">
    <property type="entry name" value="Sigma3 and sigma4 domains of RNA polymerase sigma factors"/>
    <property type="match status" value="1"/>
</dbReference>
<keyword evidence="2" id="KW-0804">Transcription</keyword>
<accession>A0A7D5GLT6</accession>
<evidence type="ECO:0000259" key="3">
    <source>
        <dbReference type="Pfam" id="PF04967"/>
    </source>
</evidence>
<dbReference type="InterPro" id="IPR036388">
    <property type="entry name" value="WH-like_DNA-bd_sf"/>
</dbReference>
<dbReference type="OrthoDB" id="202021at2157"/>
<dbReference type="KEGG" id="haly:HYG82_15675"/>